<dbReference type="EMBL" id="JOJR01003131">
    <property type="protein sequence ID" value="RCN28030.1"/>
    <property type="molecule type" value="Genomic_DNA"/>
</dbReference>
<comment type="caution">
    <text evidence="2">The sequence shown here is derived from an EMBL/GenBank/DDBJ whole genome shotgun (WGS) entry which is preliminary data.</text>
</comment>
<dbReference type="Proteomes" id="UP000252519">
    <property type="component" value="Unassembled WGS sequence"/>
</dbReference>
<sequence length="147" mass="16582">MNPSGFETFCERLKVMQTKENKIVSLQMHERLLMHVHEMMQSLAGSEAGNAFQMYYSVIMKYKEMGIVHFMPRHACDIGDVCAAQTINCFTELRKNNYPSTVLIYMSNMSPSSSTGTALSSLGVRVMPPTTVMRVFGLDSPRHSFQS</sequence>
<dbReference type="InterPro" id="IPR056242">
    <property type="entry name" value="PIN_TASOR"/>
</dbReference>
<name>A0A368FAU6_ANCCA</name>
<gene>
    <name evidence="2" type="ORF">ANCCAN_26230</name>
</gene>
<accession>A0A368FAU6</accession>
<reference evidence="2 3" key="1">
    <citation type="submission" date="2014-10" db="EMBL/GenBank/DDBJ databases">
        <title>Draft genome of the hookworm Ancylostoma caninum.</title>
        <authorList>
            <person name="Mitreva M."/>
        </authorList>
    </citation>
    <scope>NUCLEOTIDE SEQUENCE [LARGE SCALE GENOMIC DNA]</scope>
    <source>
        <strain evidence="2 3">Baltimore</strain>
    </source>
</reference>
<protein>
    <recommendedName>
        <fullName evidence="1">TASOR PIN domain-containing protein</fullName>
    </recommendedName>
</protein>
<evidence type="ECO:0000313" key="3">
    <source>
        <dbReference type="Proteomes" id="UP000252519"/>
    </source>
</evidence>
<feature type="domain" description="TASOR PIN" evidence="1">
    <location>
        <begin position="2"/>
        <end position="136"/>
    </location>
</feature>
<keyword evidence="3" id="KW-1185">Reference proteome</keyword>
<evidence type="ECO:0000259" key="1">
    <source>
        <dbReference type="Pfam" id="PF24630"/>
    </source>
</evidence>
<organism evidence="2 3">
    <name type="scientific">Ancylostoma caninum</name>
    <name type="common">Dog hookworm</name>
    <dbReference type="NCBI Taxonomy" id="29170"/>
    <lineage>
        <taxon>Eukaryota</taxon>
        <taxon>Metazoa</taxon>
        <taxon>Ecdysozoa</taxon>
        <taxon>Nematoda</taxon>
        <taxon>Chromadorea</taxon>
        <taxon>Rhabditida</taxon>
        <taxon>Rhabditina</taxon>
        <taxon>Rhabditomorpha</taxon>
        <taxon>Strongyloidea</taxon>
        <taxon>Ancylostomatidae</taxon>
        <taxon>Ancylostomatinae</taxon>
        <taxon>Ancylostoma</taxon>
    </lineage>
</organism>
<proteinExistence type="predicted"/>
<dbReference type="Pfam" id="PF24630">
    <property type="entry name" value="PIN_TASOR"/>
    <property type="match status" value="1"/>
</dbReference>
<dbReference type="STRING" id="29170.A0A368FAU6"/>
<evidence type="ECO:0000313" key="2">
    <source>
        <dbReference type="EMBL" id="RCN28030.1"/>
    </source>
</evidence>
<dbReference type="OrthoDB" id="5834719at2759"/>
<dbReference type="AlphaFoldDB" id="A0A368FAU6"/>